<name>A0ACC2G5Q0_DALPE</name>
<organism evidence="1 2">
    <name type="scientific">Dallia pectoralis</name>
    <name type="common">Alaska blackfish</name>
    <dbReference type="NCBI Taxonomy" id="75939"/>
    <lineage>
        <taxon>Eukaryota</taxon>
        <taxon>Metazoa</taxon>
        <taxon>Chordata</taxon>
        <taxon>Craniata</taxon>
        <taxon>Vertebrata</taxon>
        <taxon>Euteleostomi</taxon>
        <taxon>Actinopterygii</taxon>
        <taxon>Neopterygii</taxon>
        <taxon>Teleostei</taxon>
        <taxon>Protacanthopterygii</taxon>
        <taxon>Esociformes</taxon>
        <taxon>Umbridae</taxon>
        <taxon>Dallia</taxon>
    </lineage>
</organism>
<evidence type="ECO:0000313" key="2">
    <source>
        <dbReference type="Proteomes" id="UP001157502"/>
    </source>
</evidence>
<proteinExistence type="predicted"/>
<keyword evidence="2" id="KW-1185">Reference proteome</keyword>
<protein>
    <submittedName>
        <fullName evidence="1">Uncharacterized protein</fullName>
    </submittedName>
</protein>
<sequence length="114" mass="12590">MFSIFTFLSLLFLLLPPSLTVGKGDDWAPDFSLDRVYGALQYMMKHAAALLQAEAQACSVLASQRWRLAGRGLFCTGQPGCSGHVLVRGLWLLVAQTCLSMRAGAWIWPDMKQL</sequence>
<evidence type="ECO:0000313" key="1">
    <source>
        <dbReference type="EMBL" id="KAJ7998866.1"/>
    </source>
</evidence>
<comment type="caution">
    <text evidence="1">The sequence shown here is derived from an EMBL/GenBank/DDBJ whole genome shotgun (WGS) entry which is preliminary data.</text>
</comment>
<gene>
    <name evidence="1" type="ORF">DPEC_G00209410</name>
</gene>
<dbReference type="Proteomes" id="UP001157502">
    <property type="component" value="Chromosome 17"/>
</dbReference>
<accession>A0ACC2G5Q0</accession>
<dbReference type="EMBL" id="CM055744">
    <property type="protein sequence ID" value="KAJ7998866.1"/>
    <property type="molecule type" value="Genomic_DNA"/>
</dbReference>
<reference evidence="1" key="1">
    <citation type="submission" date="2021-05" db="EMBL/GenBank/DDBJ databases">
        <authorList>
            <person name="Pan Q."/>
            <person name="Jouanno E."/>
            <person name="Zahm M."/>
            <person name="Klopp C."/>
            <person name="Cabau C."/>
            <person name="Louis A."/>
            <person name="Berthelot C."/>
            <person name="Parey E."/>
            <person name="Roest Crollius H."/>
            <person name="Montfort J."/>
            <person name="Robinson-Rechavi M."/>
            <person name="Bouchez O."/>
            <person name="Lampietro C."/>
            <person name="Lopez Roques C."/>
            <person name="Donnadieu C."/>
            <person name="Postlethwait J."/>
            <person name="Bobe J."/>
            <person name="Dillon D."/>
            <person name="Chandos A."/>
            <person name="von Hippel F."/>
            <person name="Guiguen Y."/>
        </authorList>
    </citation>
    <scope>NUCLEOTIDE SEQUENCE</scope>
    <source>
        <strain evidence="1">YG-Jan2019</strain>
    </source>
</reference>